<organism evidence="2 3">
    <name type="scientific">Strigamia maritima</name>
    <name type="common">European centipede</name>
    <name type="synonym">Geophilus maritimus</name>
    <dbReference type="NCBI Taxonomy" id="126957"/>
    <lineage>
        <taxon>Eukaryota</taxon>
        <taxon>Metazoa</taxon>
        <taxon>Ecdysozoa</taxon>
        <taxon>Arthropoda</taxon>
        <taxon>Myriapoda</taxon>
        <taxon>Chilopoda</taxon>
        <taxon>Pleurostigmophora</taxon>
        <taxon>Geophilomorpha</taxon>
        <taxon>Linotaeniidae</taxon>
        <taxon>Strigamia</taxon>
    </lineage>
</organism>
<dbReference type="Proteomes" id="UP000014500">
    <property type="component" value="Unassembled WGS sequence"/>
</dbReference>
<feature type="region of interest" description="Disordered" evidence="1">
    <location>
        <begin position="1"/>
        <end position="31"/>
    </location>
</feature>
<accession>T1JHM4</accession>
<dbReference type="AlphaFoldDB" id="T1JHM4"/>
<sequence>MTSKAMTEEPLPQAMGEEGGPLSSSAVRDQLETEKQSLCTALNQESQQLALERPEAGNFLIRQARLLSLCKDSSTGAPRLAGPLGRGLLGLGRNPALAMANIAISTDMAHGCQSKGLKSVCKSLYNKLFKH</sequence>
<evidence type="ECO:0000313" key="2">
    <source>
        <dbReference type="EnsemblMetazoa" id="SMAR013355-PA"/>
    </source>
</evidence>
<name>T1JHM4_STRMM</name>
<reference evidence="2" key="2">
    <citation type="submission" date="2015-02" db="UniProtKB">
        <authorList>
            <consortium name="EnsemblMetazoa"/>
        </authorList>
    </citation>
    <scope>IDENTIFICATION</scope>
</reference>
<dbReference type="EnsemblMetazoa" id="SMAR013355-RA">
    <property type="protein sequence ID" value="SMAR013355-PA"/>
    <property type="gene ID" value="SMAR013355"/>
</dbReference>
<reference evidence="3" key="1">
    <citation type="submission" date="2011-05" db="EMBL/GenBank/DDBJ databases">
        <authorList>
            <person name="Richards S.R."/>
            <person name="Qu J."/>
            <person name="Jiang H."/>
            <person name="Jhangiani S.N."/>
            <person name="Agravi P."/>
            <person name="Goodspeed R."/>
            <person name="Gross S."/>
            <person name="Mandapat C."/>
            <person name="Jackson L."/>
            <person name="Mathew T."/>
            <person name="Pu L."/>
            <person name="Thornton R."/>
            <person name="Saada N."/>
            <person name="Wilczek-Boney K.B."/>
            <person name="Lee S."/>
            <person name="Kovar C."/>
            <person name="Wu Y."/>
            <person name="Scherer S.E."/>
            <person name="Worley K.C."/>
            <person name="Muzny D.M."/>
            <person name="Gibbs R."/>
        </authorList>
    </citation>
    <scope>NUCLEOTIDE SEQUENCE</scope>
    <source>
        <strain evidence="3">Brora</strain>
    </source>
</reference>
<evidence type="ECO:0000313" key="3">
    <source>
        <dbReference type="Proteomes" id="UP000014500"/>
    </source>
</evidence>
<evidence type="ECO:0000256" key="1">
    <source>
        <dbReference type="SAM" id="MobiDB-lite"/>
    </source>
</evidence>
<keyword evidence="3" id="KW-1185">Reference proteome</keyword>
<protein>
    <submittedName>
        <fullName evidence="2">Uncharacterized protein</fullName>
    </submittedName>
</protein>
<proteinExistence type="predicted"/>
<dbReference type="HOGENOM" id="CLU_1930177_0_0_1"/>
<dbReference type="EMBL" id="JH431944">
    <property type="status" value="NOT_ANNOTATED_CDS"/>
    <property type="molecule type" value="Genomic_DNA"/>
</dbReference>